<evidence type="ECO:0000313" key="1">
    <source>
        <dbReference type="EMBL" id="CUP58704.1"/>
    </source>
</evidence>
<reference evidence="1 2" key="1">
    <citation type="submission" date="2015-09" db="EMBL/GenBank/DDBJ databases">
        <authorList>
            <consortium name="Pathogen Informatics"/>
        </authorList>
    </citation>
    <scope>NUCLEOTIDE SEQUENCE [LARGE SCALE GENOMIC DNA]</scope>
    <source>
        <strain evidence="1 2">2789STDY5834942</strain>
    </source>
</reference>
<evidence type="ECO:0000313" key="2">
    <source>
        <dbReference type="Proteomes" id="UP000095788"/>
    </source>
</evidence>
<dbReference type="EMBL" id="CZBF01000002">
    <property type="protein sequence ID" value="CUP58704.1"/>
    <property type="molecule type" value="Genomic_DNA"/>
</dbReference>
<name>A0A174PCF8_BACUN</name>
<dbReference type="RefSeq" id="WP_057279553.1">
    <property type="nucleotide sequence ID" value="NZ_CZBF01000002.1"/>
</dbReference>
<dbReference type="AlphaFoldDB" id="A0A174PCF8"/>
<sequence>MTQYKTIVIYVVFNSQSKKAFEEELEKYGLERLGEQDIFALPLDEYRTKVQAFKAYLRAYSRKHLDSQDTVLFVESRMNPERTLTAILQTNLMSEDE</sequence>
<accession>A0A174PCF8</accession>
<protein>
    <submittedName>
        <fullName evidence="1">Uncharacterized protein</fullName>
    </submittedName>
</protein>
<gene>
    <name evidence="1" type="ORF">ERS852554_01121</name>
</gene>
<organism evidence="1 2">
    <name type="scientific">Bacteroides uniformis</name>
    <dbReference type="NCBI Taxonomy" id="820"/>
    <lineage>
        <taxon>Bacteria</taxon>
        <taxon>Pseudomonadati</taxon>
        <taxon>Bacteroidota</taxon>
        <taxon>Bacteroidia</taxon>
        <taxon>Bacteroidales</taxon>
        <taxon>Bacteroidaceae</taxon>
        <taxon>Bacteroides</taxon>
    </lineage>
</organism>
<dbReference type="Proteomes" id="UP000095788">
    <property type="component" value="Unassembled WGS sequence"/>
</dbReference>
<proteinExistence type="predicted"/>